<gene>
    <name evidence="1" type="ORF">C3Y92_18310</name>
</gene>
<evidence type="ECO:0000313" key="1">
    <source>
        <dbReference type="EMBL" id="QAZ69084.1"/>
    </source>
</evidence>
<keyword evidence="2" id="KW-1185">Reference proteome</keyword>
<proteinExistence type="predicted"/>
<reference evidence="1 2" key="1">
    <citation type="submission" date="2018-02" db="EMBL/GenBank/DDBJ databases">
        <title>Genome sequence of Desulfovibrio carbinolicus DSM 3852.</title>
        <authorList>
            <person name="Wilbanks E."/>
            <person name="Skennerton C.T."/>
            <person name="Orphan V.J."/>
        </authorList>
    </citation>
    <scope>NUCLEOTIDE SEQUENCE [LARGE SCALE GENOMIC DNA]</scope>
    <source>
        <strain evidence="1 2">DSM 3852</strain>
    </source>
</reference>
<organism evidence="1 2">
    <name type="scientific">Solidesulfovibrio carbinolicus</name>
    <dbReference type="NCBI Taxonomy" id="296842"/>
    <lineage>
        <taxon>Bacteria</taxon>
        <taxon>Pseudomonadati</taxon>
        <taxon>Thermodesulfobacteriota</taxon>
        <taxon>Desulfovibrionia</taxon>
        <taxon>Desulfovibrionales</taxon>
        <taxon>Desulfovibrionaceae</taxon>
        <taxon>Solidesulfovibrio</taxon>
    </lineage>
</organism>
<name>A0A4P6HQU0_9BACT</name>
<sequence length="190" mass="20588">MADLYPQSLPCRFEGFPPRIRVVCGRAFSERPGTPYSFGSRVTLAQTPKSGQTFGDLTVGQPIPTTEIIYADTGDDDHYNLKISHYGLGRFYLAAADAAWFSLAVVKGLRLEAAGLCRAFETVDVWETRIPASGPVPPPSVAPEAIWLEDAQDTAETDRVRATWFTGDIPAGGRIVRGRLQLAGDVAVGF</sequence>
<protein>
    <submittedName>
        <fullName evidence="1">Uncharacterized protein</fullName>
    </submittedName>
</protein>
<dbReference type="KEGG" id="dcb:C3Y92_18310"/>
<dbReference type="AlphaFoldDB" id="A0A4P6HQU0"/>
<dbReference type="RefSeq" id="WP_129355137.1">
    <property type="nucleotide sequence ID" value="NZ_CP026538.1"/>
</dbReference>
<dbReference type="EMBL" id="CP026538">
    <property type="protein sequence ID" value="QAZ69084.1"/>
    <property type="molecule type" value="Genomic_DNA"/>
</dbReference>
<dbReference type="Proteomes" id="UP000293296">
    <property type="component" value="Chromosome"/>
</dbReference>
<dbReference type="OrthoDB" id="5452658at2"/>
<evidence type="ECO:0000313" key="2">
    <source>
        <dbReference type="Proteomes" id="UP000293296"/>
    </source>
</evidence>
<accession>A0A4P6HQU0</accession>